<feature type="compositionally biased region" description="Pro residues" evidence="1">
    <location>
        <begin position="227"/>
        <end position="240"/>
    </location>
</feature>
<dbReference type="AlphaFoldDB" id="A0A9P1CBN4"/>
<evidence type="ECO:0000313" key="4">
    <source>
        <dbReference type="Proteomes" id="UP001152797"/>
    </source>
</evidence>
<reference evidence="3 4" key="2">
    <citation type="submission" date="2024-05" db="EMBL/GenBank/DDBJ databases">
        <authorList>
            <person name="Chen Y."/>
            <person name="Shah S."/>
            <person name="Dougan E. K."/>
            <person name="Thang M."/>
            <person name="Chan C."/>
        </authorList>
    </citation>
    <scope>NUCLEOTIDE SEQUENCE [LARGE SCALE GENOMIC DNA]</scope>
</reference>
<feature type="region of interest" description="Disordered" evidence="1">
    <location>
        <begin position="1"/>
        <end position="246"/>
    </location>
</feature>
<accession>A0A9P1CBN4</accession>
<evidence type="ECO:0000256" key="1">
    <source>
        <dbReference type="SAM" id="MobiDB-lite"/>
    </source>
</evidence>
<dbReference type="EMBL" id="CAMXCT030001273">
    <property type="protein sequence ID" value="CAL4775828.1"/>
    <property type="molecule type" value="Genomic_DNA"/>
</dbReference>
<evidence type="ECO:0000313" key="3">
    <source>
        <dbReference type="EMBL" id="CAL4775828.1"/>
    </source>
</evidence>
<proteinExistence type="predicted"/>
<protein>
    <submittedName>
        <fullName evidence="2">Uncharacterized protein</fullName>
    </submittedName>
</protein>
<dbReference type="InterPro" id="IPR043094">
    <property type="entry name" value="Nab2/ZC3H14_N_sf"/>
</dbReference>
<dbReference type="Proteomes" id="UP001152797">
    <property type="component" value="Unassembled WGS sequence"/>
</dbReference>
<feature type="compositionally biased region" description="Basic residues" evidence="1">
    <location>
        <begin position="100"/>
        <end position="114"/>
    </location>
</feature>
<organism evidence="2">
    <name type="scientific">Cladocopium goreaui</name>
    <dbReference type="NCBI Taxonomy" id="2562237"/>
    <lineage>
        <taxon>Eukaryota</taxon>
        <taxon>Sar</taxon>
        <taxon>Alveolata</taxon>
        <taxon>Dinophyceae</taxon>
        <taxon>Suessiales</taxon>
        <taxon>Symbiodiniaceae</taxon>
        <taxon>Cladocopium</taxon>
    </lineage>
</organism>
<feature type="compositionally biased region" description="Low complexity" evidence="1">
    <location>
        <begin position="123"/>
        <end position="133"/>
    </location>
</feature>
<dbReference type="Gene3D" id="1.10.340.40">
    <property type="entry name" value="Nuclear abundant poly(A) RNA-bind protein 2, N-terminal domain"/>
    <property type="match status" value="1"/>
</dbReference>
<keyword evidence="4" id="KW-1185">Reference proteome</keyword>
<dbReference type="OrthoDB" id="1302410at2759"/>
<comment type="caution">
    <text evidence="2">The sequence shown here is derived from an EMBL/GenBank/DDBJ whole genome shotgun (WGS) entry which is preliminary data.</text>
</comment>
<reference evidence="2" key="1">
    <citation type="submission" date="2022-10" db="EMBL/GenBank/DDBJ databases">
        <authorList>
            <person name="Chen Y."/>
            <person name="Dougan E. K."/>
            <person name="Chan C."/>
            <person name="Rhodes N."/>
            <person name="Thang M."/>
        </authorList>
    </citation>
    <scope>NUCLEOTIDE SEQUENCE</scope>
</reference>
<dbReference type="EMBL" id="CAMXCT010001273">
    <property type="protein sequence ID" value="CAI3988516.1"/>
    <property type="molecule type" value="Genomic_DNA"/>
</dbReference>
<evidence type="ECO:0000313" key="2">
    <source>
        <dbReference type="EMBL" id="CAI3988516.1"/>
    </source>
</evidence>
<dbReference type="EMBL" id="CAMXCT020001273">
    <property type="protein sequence ID" value="CAL1141891.1"/>
    <property type="molecule type" value="Genomic_DNA"/>
</dbReference>
<sequence>MARNKRSASPERAKKKRKVVLVKAQAAEQRGRTGAKATAKASNRPKPAPIPGGPAGRLLQFLGHERAEHPRSGSNTERAAEAQVEQGKPQPVAQKVQPVRTKHSSPNKTTKKGGKCAPESDSESSSDSRSSSPSPSPSPIMAPAVVPAKVPKRPKAASPKKEAVKVGKVKKRAAPPPALAPPAAKAKKINDGSSVATAPAKPKKTSEVPAPAQVKAKKTAPEKTQKPPKPSAPAAAPPTTQPELSELDQMGLQDAVLERLRTLCDKDVDPKVLAEYIVVLAQMNKGPDHLSGELEAFFSDKALLQSFVRWVEDSKWSFVPGGQPLKPLRSAQGGKGAQQIDLRGVAPDTNGTARLAKNVEAASAGPKTVRQGPHVAVTSRVVLQPNPNFDITPPVAKAPVSSPIKSPVSKVTAKAPTTRVMPYTLPPPHSAEAQQVQLLGEFTKTLQSILTKLQNPELDDSQREKYQAMADKIHSKIKTIKLAGSAPASKFTRLRDSQILSVGHGIKLRISDKVSGFFFGSASDSVHDNLVEVVRRNPVAATSLLRTVSWFSVVGNVVSATSCGVFLCLYWTKCGCDRPLRWWLLLQSLLQILQLPVRLVLLCIIRFAEESGADLQERIVSLTSSQAWQMSKKVAVFQYGWFVLGMVWWVHTDECPECPSISKLMAAVMALSVWRAGLAVCTFRAFFGHEESPDKAPAAIGATHSQISALPAYHFKTCCAKGEDAQEPCSICLSGFGEGVLMRR</sequence>
<gene>
    <name evidence="2" type="ORF">C1SCF055_LOCUS15674</name>
</gene>
<name>A0A9P1CBN4_9DINO</name>